<evidence type="ECO:0000313" key="2">
    <source>
        <dbReference type="Proteomes" id="UP001304814"/>
    </source>
</evidence>
<sequence length="72" mass="8630">MIQLKERAKEILVSTNKFTLLEKTKMLYSLVLCVYYELRGRKTSNKLLQAGYDAMYLAHWVNHKRIFYKVTK</sequence>
<evidence type="ECO:0000313" key="1">
    <source>
        <dbReference type="EMBL" id="WNL49509.1"/>
    </source>
</evidence>
<reference evidence="1 2" key="1">
    <citation type="submission" date="2023-07" db="EMBL/GenBank/DDBJ databases">
        <title>Isolation and characterization of Bacillus cereus bacteriophage DZ1 and its application in foods.</title>
        <authorList>
            <person name="Huang Z."/>
            <person name="Ding Y."/>
            <person name="Wu Q."/>
        </authorList>
    </citation>
    <scope>NUCLEOTIDE SEQUENCE [LARGE SCALE GENOMIC DNA]</scope>
</reference>
<protein>
    <submittedName>
        <fullName evidence="1">Uncharacterized protein</fullName>
    </submittedName>
</protein>
<organism evidence="1 2">
    <name type="scientific">Bacillus phage DZ1</name>
    <dbReference type="NCBI Taxonomy" id="3075862"/>
    <lineage>
        <taxon>Viruses</taxon>
        <taxon>Duplodnaviria</taxon>
        <taxon>Heunggongvirae</taxon>
        <taxon>Uroviricota</taxon>
        <taxon>Caudoviricetes</taxon>
        <taxon>Ehrlichviridae</taxon>
        <taxon>Dazunavirus</taxon>
        <taxon>Dazunavirus DZ1</taxon>
    </lineage>
</organism>
<dbReference type="Proteomes" id="UP001304814">
    <property type="component" value="Segment"/>
</dbReference>
<name>A0AA96EN14_9CAUD</name>
<keyword evidence="2" id="KW-1185">Reference proteome</keyword>
<proteinExistence type="predicted"/>
<accession>A0AA96EN14</accession>
<dbReference type="EMBL" id="OR338916">
    <property type="protein sequence ID" value="WNL49509.1"/>
    <property type="molecule type" value="Genomic_DNA"/>
</dbReference>